<proteinExistence type="inferred from homology"/>
<dbReference type="Proteomes" id="UP000063965">
    <property type="component" value="Chromosome"/>
</dbReference>
<evidence type="ECO:0000256" key="4">
    <source>
        <dbReference type="ARBA" id="ARBA00022723"/>
    </source>
</evidence>
<evidence type="ECO:0000256" key="5">
    <source>
        <dbReference type="ARBA" id="ARBA00022801"/>
    </source>
</evidence>
<dbReference type="RefSeq" id="WP_048875270.1">
    <property type="nucleotide sequence ID" value="NZ_CP011126.1"/>
</dbReference>
<comment type="catalytic activity">
    <reaction evidence="1 8">
        <text>a myo-inositol phosphate + H2O = myo-inositol + phosphate</text>
        <dbReference type="Rhea" id="RHEA:24056"/>
        <dbReference type="ChEBI" id="CHEBI:15377"/>
        <dbReference type="ChEBI" id="CHEBI:17268"/>
        <dbReference type="ChEBI" id="CHEBI:43474"/>
        <dbReference type="ChEBI" id="CHEBI:84139"/>
        <dbReference type="EC" id="3.1.3.25"/>
    </reaction>
</comment>
<gene>
    <name evidence="9" type="primary">suhB</name>
    <name evidence="9" type="ORF">CleRT_09150</name>
</gene>
<accession>A0ABM5UUM2</accession>
<evidence type="ECO:0000256" key="7">
    <source>
        <dbReference type="ARBA" id="ARBA00022842"/>
    </source>
</evidence>
<comment type="similarity">
    <text evidence="3 8">Belongs to the inositol monophosphatase superfamily.</text>
</comment>
<dbReference type="EC" id="3.1.3.25" evidence="8"/>
<dbReference type="EMBL" id="CP011126">
    <property type="protein sequence ID" value="AKQ33660.1"/>
    <property type="molecule type" value="Genomic_DNA"/>
</dbReference>
<dbReference type="Pfam" id="PF00459">
    <property type="entry name" value="Inositol_P"/>
    <property type="match status" value="1"/>
</dbReference>
<dbReference type="CDD" id="cd01639">
    <property type="entry name" value="IMPase"/>
    <property type="match status" value="1"/>
</dbReference>
<dbReference type="Gene3D" id="3.30.540.10">
    <property type="entry name" value="Fructose-1,6-Bisphosphatase, subunit A, domain 1"/>
    <property type="match status" value="1"/>
</dbReference>
<keyword evidence="6" id="KW-0889">Transcription antitermination</keyword>
<evidence type="ECO:0000256" key="3">
    <source>
        <dbReference type="ARBA" id="ARBA00009759"/>
    </source>
</evidence>
<comment type="cofactor">
    <cofactor evidence="2 8">
        <name>Mg(2+)</name>
        <dbReference type="ChEBI" id="CHEBI:18420"/>
    </cofactor>
</comment>
<keyword evidence="6" id="KW-0804">Transcription</keyword>
<dbReference type="PROSITE" id="PS00630">
    <property type="entry name" value="IMP_2"/>
    <property type="match status" value="1"/>
</dbReference>
<keyword evidence="5 8" id="KW-0378">Hydrolase</keyword>
<dbReference type="PRINTS" id="PR00377">
    <property type="entry name" value="IMPHPHTASES"/>
</dbReference>
<protein>
    <recommendedName>
        <fullName evidence="8">Inositol-1-monophosphatase</fullName>
        <ecNumber evidence="8">3.1.3.25</ecNumber>
    </recommendedName>
</protein>
<dbReference type="PRINTS" id="PR01959">
    <property type="entry name" value="SBIMPHPHTASE"/>
</dbReference>
<dbReference type="Gene3D" id="3.40.190.80">
    <property type="match status" value="1"/>
</dbReference>
<keyword evidence="7 8" id="KW-0460">Magnesium</keyword>
<evidence type="ECO:0000256" key="1">
    <source>
        <dbReference type="ARBA" id="ARBA00001033"/>
    </source>
</evidence>
<keyword evidence="4 8" id="KW-0479">Metal-binding</keyword>
<dbReference type="PANTHER" id="PTHR20854:SF4">
    <property type="entry name" value="INOSITOL-1-MONOPHOSPHATASE-RELATED"/>
    <property type="match status" value="1"/>
</dbReference>
<dbReference type="InterPro" id="IPR000760">
    <property type="entry name" value="Inositol_monophosphatase-like"/>
</dbReference>
<reference evidence="9 10" key="1">
    <citation type="journal article" date="2015" name="Genome Biol. Evol.">
        <title>Distinctive Genome Reduction Rates Revealed by Genomic Analyses of Two Coxiella-Like Endosymbionts in Ticks.</title>
        <authorList>
            <person name="Gottlieb Y."/>
            <person name="Lalzar I."/>
            <person name="Klasson L."/>
        </authorList>
    </citation>
    <scope>NUCLEOTIDE SEQUENCE [LARGE SCALE GENOMIC DNA]</scope>
    <source>
        <strain evidence="9 10">CRt</strain>
    </source>
</reference>
<evidence type="ECO:0000313" key="9">
    <source>
        <dbReference type="EMBL" id="AKQ33660.1"/>
    </source>
</evidence>
<evidence type="ECO:0000313" key="10">
    <source>
        <dbReference type="Proteomes" id="UP000063965"/>
    </source>
</evidence>
<dbReference type="InterPro" id="IPR020550">
    <property type="entry name" value="Inositol_monophosphatase_CS"/>
</dbReference>
<evidence type="ECO:0000256" key="2">
    <source>
        <dbReference type="ARBA" id="ARBA00001946"/>
    </source>
</evidence>
<sequence>MHPMLNIAVQAARNAARIIVRFVDRLDTVDVKEKHQNDFVTQVDQLSEQEIIQTIQKAYPDHTILAEESGLHKSKNDFIWIIDPLDGTINFIHGFPQIAISIALKYRDKLSVAVVYDPLRQELFTATQGGGAQLNNRKIRVSTRTKINEALVGTGFHFKEKALFQTYLKLFETIFPQTASVRRSGAAALDLAYVAAGRLDGFWEMALKPWDMAAGILLITEAGGFVGDFQGKNDYMENGNLIGGNPKIYKTLHELILKKTITNHQIDLNDRNN</sequence>
<dbReference type="PROSITE" id="PS00629">
    <property type="entry name" value="IMP_1"/>
    <property type="match status" value="1"/>
</dbReference>
<name>A0ABM5UUM2_9COXI</name>
<dbReference type="InterPro" id="IPR020583">
    <property type="entry name" value="Inositol_monoP_metal-BS"/>
</dbReference>
<dbReference type="InterPro" id="IPR022337">
    <property type="entry name" value="Inositol_monophosphatase_SuhB"/>
</dbReference>
<dbReference type="SUPFAM" id="SSF56655">
    <property type="entry name" value="Carbohydrate phosphatase"/>
    <property type="match status" value="1"/>
</dbReference>
<organism evidence="9 10">
    <name type="scientific">Candidatus Coxiella mudrowiae</name>
    <dbReference type="NCBI Taxonomy" id="2054173"/>
    <lineage>
        <taxon>Bacteria</taxon>
        <taxon>Pseudomonadati</taxon>
        <taxon>Pseudomonadota</taxon>
        <taxon>Gammaproteobacteria</taxon>
        <taxon>Legionellales</taxon>
        <taxon>Coxiellaceae</taxon>
        <taxon>Coxiella</taxon>
    </lineage>
</organism>
<keyword evidence="6" id="KW-0805">Transcription regulation</keyword>
<dbReference type="InterPro" id="IPR033942">
    <property type="entry name" value="IMPase"/>
</dbReference>
<evidence type="ECO:0000256" key="8">
    <source>
        <dbReference type="RuleBase" id="RU364068"/>
    </source>
</evidence>
<dbReference type="PANTHER" id="PTHR20854">
    <property type="entry name" value="INOSITOL MONOPHOSPHATASE"/>
    <property type="match status" value="1"/>
</dbReference>
<keyword evidence="10" id="KW-1185">Reference proteome</keyword>
<evidence type="ECO:0000256" key="6">
    <source>
        <dbReference type="ARBA" id="ARBA00022814"/>
    </source>
</evidence>